<protein>
    <submittedName>
        <fullName evidence="2">GNAT family N-acetyltransferase</fullName>
    </submittedName>
</protein>
<accession>A0A941I7Q7</accession>
<feature type="domain" description="N-acetyltransferase" evidence="1">
    <location>
        <begin position="7"/>
        <end position="170"/>
    </location>
</feature>
<evidence type="ECO:0000259" key="1">
    <source>
        <dbReference type="PROSITE" id="PS51186"/>
    </source>
</evidence>
<name>A0A941I7Q7_9BACI</name>
<dbReference type="RefSeq" id="WP_166529863.1">
    <property type="nucleotide sequence ID" value="NZ_BAAACY010000006.1"/>
</dbReference>
<dbReference type="EMBL" id="JAGSOT010000003">
    <property type="protein sequence ID" value="MBR7794779.1"/>
    <property type="molecule type" value="Genomic_DNA"/>
</dbReference>
<dbReference type="GO" id="GO:0016747">
    <property type="term" value="F:acyltransferase activity, transferring groups other than amino-acyl groups"/>
    <property type="evidence" value="ECO:0007669"/>
    <property type="project" value="InterPro"/>
</dbReference>
<dbReference type="Pfam" id="PF13302">
    <property type="entry name" value="Acetyltransf_3"/>
    <property type="match status" value="1"/>
</dbReference>
<dbReference type="Proteomes" id="UP000675284">
    <property type="component" value="Unassembled WGS sequence"/>
</dbReference>
<organism evidence="2 3">
    <name type="scientific">Virgibacillus salarius</name>
    <dbReference type="NCBI Taxonomy" id="447199"/>
    <lineage>
        <taxon>Bacteria</taxon>
        <taxon>Bacillati</taxon>
        <taxon>Bacillota</taxon>
        <taxon>Bacilli</taxon>
        <taxon>Bacillales</taxon>
        <taxon>Bacillaceae</taxon>
        <taxon>Virgibacillus</taxon>
    </lineage>
</organism>
<dbReference type="SUPFAM" id="SSF55729">
    <property type="entry name" value="Acyl-CoA N-acyltransferases (Nat)"/>
    <property type="match status" value="1"/>
</dbReference>
<dbReference type="PANTHER" id="PTHR43415:SF3">
    <property type="entry name" value="GNAT-FAMILY ACETYLTRANSFERASE"/>
    <property type="match status" value="1"/>
</dbReference>
<dbReference type="AlphaFoldDB" id="A0A941I7Q7"/>
<gene>
    <name evidence="2" type="ORF">KCX74_01835</name>
</gene>
<keyword evidence="3" id="KW-1185">Reference proteome</keyword>
<dbReference type="Gene3D" id="3.40.630.30">
    <property type="match status" value="1"/>
</dbReference>
<dbReference type="InterPro" id="IPR016181">
    <property type="entry name" value="Acyl_CoA_acyltransferase"/>
</dbReference>
<reference evidence="2" key="1">
    <citation type="submission" date="2021-04" db="EMBL/GenBank/DDBJ databases">
        <title>Isolation and polyphasic classification of algal microorganism.</title>
        <authorList>
            <person name="Wang S."/>
        </authorList>
    </citation>
    <scope>NUCLEOTIDE SEQUENCE</scope>
    <source>
        <strain evidence="2">720a</strain>
    </source>
</reference>
<dbReference type="PROSITE" id="PS51186">
    <property type="entry name" value="GNAT"/>
    <property type="match status" value="1"/>
</dbReference>
<evidence type="ECO:0000313" key="2">
    <source>
        <dbReference type="EMBL" id="MBR7794779.1"/>
    </source>
</evidence>
<sequence length="186" mass="21654">MIKGSYVYIRPICDSDMESIFKGCQEDEGLYMTGTRNVFTMEEVVNAYKSFSQDETRHDLAICLLENGQIIGDLSIQEIDEHNKKAMFRIALHSKDNYGKGYGTEATRLAQKFTFEELNLNRLELQVFSHNIRGIKSYEKAGFQKEGILRQSLYLKNTYSDEIIMSMLYEDYVANLRFYEEGEKNK</sequence>
<dbReference type="PANTHER" id="PTHR43415">
    <property type="entry name" value="SPERMIDINE N(1)-ACETYLTRANSFERASE"/>
    <property type="match status" value="1"/>
</dbReference>
<proteinExistence type="predicted"/>
<comment type="caution">
    <text evidence="2">The sequence shown here is derived from an EMBL/GenBank/DDBJ whole genome shotgun (WGS) entry which is preliminary data.</text>
</comment>
<evidence type="ECO:0000313" key="3">
    <source>
        <dbReference type="Proteomes" id="UP000675284"/>
    </source>
</evidence>
<dbReference type="InterPro" id="IPR000182">
    <property type="entry name" value="GNAT_dom"/>
</dbReference>